<dbReference type="InterPro" id="IPR009003">
    <property type="entry name" value="Peptidase_S1_PA"/>
</dbReference>
<feature type="signal peptide" evidence="7">
    <location>
        <begin position="1"/>
        <end position="16"/>
    </location>
</feature>
<dbReference type="GO" id="GO:0006508">
    <property type="term" value="P:proteolysis"/>
    <property type="evidence" value="ECO:0007669"/>
    <property type="project" value="UniProtKB-KW"/>
</dbReference>
<dbReference type="AlphaFoldDB" id="R7UBH3"/>
<reference evidence="10" key="3">
    <citation type="submission" date="2015-06" db="UniProtKB">
        <authorList>
            <consortium name="EnsemblMetazoa"/>
        </authorList>
    </citation>
    <scope>IDENTIFICATION</scope>
</reference>
<evidence type="ECO:0000256" key="2">
    <source>
        <dbReference type="ARBA" id="ARBA00022729"/>
    </source>
</evidence>
<keyword evidence="4 6" id="KW-0720">Serine protease</keyword>
<dbReference type="Proteomes" id="UP000014760">
    <property type="component" value="Unassembled WGS sequence"/>
</dbReference>
<gene>
    <name evidence="9" type="ORF">CAPTEDRAFT_153798</name>
</gene>
<keyword evidence="11" id="KW-1185">Reference proteome</keyword>
<accession>R7UBH3</accession>
<keyword evidence="3 6" id="KW-0378">Hydrolase</keyword>
<dbReference type="PROSITE" id="PS00135">
    <property type="entry name" value="TRYPSIN_SER"/>
    <property type="match status" value="1"/>
</dbReference>
<evidence type="ECO:0000259" key="8">
    <source>
        <dbReference type="PROSITE" id="PS50240"/>
    </source>
</evidence>
<dbReference type="SMART" id="SM00020">
    <property type="entry name" value="Tryp_SPc"/>
    <property type="match status" value="1"/>
</dbReference>
<feature type="chain" id="PRO_5010979157" description="Peptidase S1 domain-containing protein" evidence="7">
    <location>
        <begin position="17"/>
        <end position="284"/>
    </location>
</feature>
<reference evidence="11" key="1">
    <citation type="submission" date="2012-12" db="EMBL/GenBank/DDBJ databases">
        <authorList>
            <person name="Hellsten U."/>
            <person name="Grimwood J."/>
            <person name="Chapman J.A."/>
            <person name="Shapiro H."/>
            <person name="Aerts A."/>
            <person name="Otillar R.P."/>
            <person name="Terry A.Y."/>
            <person name="Boore J.L."/>
            <person name="Simakov O."/>
            <person name="Marletaz F."/>
            <person name="Cho S.-J."/>
            <person name="Edsinger-Gonzales E."/>
            <person name="Havlak P."/>
            <person name="Kuo D.-H."/>
            <person name="Larsson T."/>
            <person name="Lv J."/>
            <person name="Arendt D."/>
            <person name="Savage R."/>
            <person name="Osoegawa K."/>
            <person name="de Jong P."/>
            <person name="Lindberg D.R."/>
            <person name="Seaver E.C."/>
            <person name="Weisblat D.A."/>
            <person name="Putnam N.H."/>
            <person name="Grigoriev I.V."/>
            <person name="Rokhsar D.S."/>
        </authorList>
    </citation>
    <scope>NUCLEOTIDE SEQUENCE</scope>
    <source>
        <strain evidence="11">I ESC-2004</strain>
    </source>
</reference>
<name>R7UBH3_CAPTE</name>
<evidence type="ECO:0000256" key="5">
    <source>
        <dbReference type="ARBA" id="ARBA00023157"/>
    </source>
</evidence>
<dbReference type="EMBL" id="AMQN01008366">
    <property type="status" value="NOT_ANNOTATED_CDS"/>
    <property type="molecule type" value="Genomic_DNA"/>
</dbReference>
<dbReference type="Pfam" id="PF00089">
    <property type="entry name" value="Trypsin"/>
    <property type="match status" value="1"/>
</dbReference>
<evidence type="ECO:0000313" key="9">
    <source>
        <dbReference type="EMBL" id="ELU03725.1"/>
    </source>
</evidence>
<evidence type="ECO:0000256" key="6">
    <source>
        <dbReference type="RuleBase" id="RU363034"/>
    </source>
</evidence>
<dbReference type="PANTHER" id="PTHR24252">
    <property type="entry name" value="ACROSIN-RELATED"/>
    <property type="match status" value="1"/>
</dbReference>
<evidence type="ECO:0000313" key="11">
    <source>
        <dbReference type="Proteomes" id="UP000014760"/>
    </source>
</evidence>
<dbReference type="GO" id="GO:0004252">
    <property type="term" value="F:serine-type endopeptidase activity"/>
    <property type="evidence" value="ECO:0007669"/>
    <property type="project" value="InterPro"/>
</dbReference>
<evidence type="ECO:0000313" key="10">
    <source>
        <dbReference type="EnsemblMetazoa" id="CapteP153798"/>
    </source>
</evidence>
<dbReference type="Gene3D" id="2.40.10.10">
    <property type="entry name" value="Trypsin-like serine proteases"/>
    <property type="match status" value="2"/>
</dbReference>
<dbReference type="PANTHER" id="PTHR24252:SF18">
    <property type="entry name" value="OVOCHYMASE 1"/>
    <property type="match status" value="1"/>
</dbReference>
<keyword evidence="5" id="KW-1015">Disulfide bond</keyword>
<keyword evidence="1 6" id="KW-0645">Protease</keyword>
<dbReference type="FunFam" id="2.40.10.10:FF:000120">
    <property type="entry name" value="Putative serine protease"/>
    <property type="match status" value="1"/>
</dbReference>
<dbReference type="InterPro" id="IPR001254">
    <property type="entry name" value="Trypsin_dom"/>
</dbReference>
<dbReference type="OrthoDB" id="546450at2759"/>
<dbReference type="PROSITE" id="PS00134">
    <property type="entry name" value="TRYPSIN_HIS"/>
    <property type="match status" value="1"/>
</dbReference>
<sequence length="284" mass="31541">MRSLFAVLAVVACVNAEIPVWYPDGECGQSKYEDAGEYDLPGAMIVGGIDARPHEFPWQISLWMTPTGSHSCGGEIIHPLWVMTAAHCVEGRDPSNLRVVIGEHDRSDDENENREVRDVELFFVHEQYGELTSYDADIALMKLTEPIEFNEDIQPVCAPETENNYDHYFSQISGWGSLMSGGPCCPNILMYTTVNITTNQYCDDIYSSYDITDNMICSSDNGDHTDRDSCQGDSGGPMTVKDSDGTFRVIGIVSWGIGCASGYPGVYTRVTPFNQWVLDKIEKN</sequence>
<protein>
    <recommendedName>
        <fullName evidence="8">Peptidase S1 domain-containing protein</fullName>
    </recommendedName>
</protein>
<organism evidence="9">
    <name type="scientific">Capitella teleta</name>
    <name type="common">Polychaete worm</name>
    <dbReference type="NCBI Taxonomy" id="283909"/>
    <lineage>
        <taxon>Eukaryota</taxon>
        <taxon>Metazoa</taxon>
        <taxon>Spiralia</taxon>
        <taxon>Lophotrochozoa</taxon>
        <taxon>Annelida</taxon>
        <taxon>Polychaeta</taxon>
        <taxon>Sedentaria</taxon>
        <taxon>Scolecida</taxon>
        <taxon>Capitellidae</taxon>
        <taxon>Capitella</taxon>
    </lineage>
</organism>
<evidence type="ECO:0000256" key="1">
    <source>
        <dbReference type="ARBA" id="ARBA00022670"/>
    </source>
</evidence>
<dbReference type="EMBL" id="KB302959">
    <property type="protein sequence ID" value="ELU03725.1"/>
    <property type="molecule type" value="Genomic_DNA"/>
</dbReference>
<dbReference type="InterPro" id="IPR033116">
    <property type="entry name" value="TRYPSIN_SER"/>
</dbReference>
<reference evidence="9 11" key="2">
    <citation type="journal article" date="2013" name="Nature">
        <title>Insights into bilaterian evolution from three spiralian genomes.</title>
        <authorList>
            <person name="Simakov O."/>
            <person name="Marletaz F."/>
            <person name="Cho S.J."/>
            <person name="Edsinger-Gonzales E."/>
            <person name="Havlak P."/>
            <person name="Hellsten U."/>
            <person name="Kuo D.H."/>
            <person name="Larsson T."/>
            <person name="Lv J."/>
            <person name="Arendt D."/>
            <person name="Savage R."/>
            <person name="Osoegawa K."/>
            <person name="de Jong P."/>
            <person name="Grimwood J."/>
            <person name="Chapman J.A."/>
            <person name="Shapiro H."/>
            <person name="Aerts A."/>
            <person name="Otillar R.P."/>
            <person name="Terry A.Y."/>
            <person name="Boore J.L."/>
            <person name="Grigoriev I.V."/>
            <person name="Lindberg D.R."/>
            <person name="Seaver E.C."/>
            <person name="Weisblat D.A."/>
            <person name="Putnam N.H."/>
            <person name="Rokhsar D.S."/>
        </authorList>
    </citation>
    <scope>NUCLEOTIDE SEQUENCE</scope>
    <source>
        <strain evidence="9 11">I ESC-2004</strain>
    </source>
</reference>
<keyword evidence="2 7" id="KW-0732">Signal</keyword>
<dbReference type="STRING" id="283909.R7UBH3"/>
<dbReference type="PROSITE" id="PS50240">
    <property type="entry name" value="TRYPSIN_DOM"/>
    <property type="match status" value="1"/>
</dbReference>
<dbReference type="HOGENOM" id="CLU_006842_7_0_1"/>
<dbReference type="InterPro" id="IPR001314">
    <property type="entry name" value="Peptidase_S1A"/>
</dbReference>
<feature type="domain" description="Peptidase S1" evidence="8">
    <location>
        <begin position="45"/>
        <end position="282"/>
    </location>
</feature>
<dbReference type="InterPro" id="IPR018114">
    <property type="entry name" value="TRYPSIN_HIS"/>
</dbReference>
<dbReference type="MEROPS" id="S01.243"/>
<proteinExistence type="predicted"/>
<dbReference type="EnsemblMetazoa" id="CapteT153798">
    <property type="protein sequence ID" value="CapteP153798"/>
    <property type="gene ID" value="CapteG153798"/>
</dbReference>
<dbReference type="SUPFAM" id="SSF50494">
    <property type="entry name" value="Trypsin-like serine proteases"/>
    <property type="match status" value="1"/>
</dbReference>
<evidence type="ECO:0000256" key="4">
    <source>
        <dbReference type="ARBA" id="ARBA00022825"/>
    </source>
</evidence>
<evidence type="ECO:0000256" key="3">
    <source>
        <dbReference type="ARBA" id="ARBA00022801"/>
    </source>
</evidence>
<evidence type="ECO:0000256" key="7">
    <source>
        <dbReference type="SAM" id="SignalP"/>
    </source>
</evidence>
<dbReference type="CDD" id="cd00190">
    <property type="entry name" value="Tryp_SPc"/>
    <property type="match status" value="1"/>
</dbReference>
<dbReference type="OMA" id="HEEYNPR"/>
<dbReference type="InterPro" id="IPR043504">
    <property type="entry name" value="Peptidase_S1_PA_chymotrypsin"/>
</dbReference>
<dbReference type="PRINTS" id="PR00722">
    <property type="entry name" value="CHYMOTRYPSIN"/>
</dbReference>